<name>A0ABY2Z4X0_9GAMM</name>
<reference evidence="1 2" key="1">
    <citation type="submission" date="2019-06" db="EMBL/GenBank/DDBJ databases">
        <title>Taxogenomics and systematics of the genus Pantoea.</title>
        <authorList>
            <person name="Tambong J.T."/>
        </authorList>
    </citation>
    <scope>NUCLEOTIDE SEQUENCE [LARGE SCALE GENOMIC DNA]</scope>
    <source>
        <strain evidence="1 2">LMG 2558</strain>
    </source>
</reference>
<protein>
    <recommendedName>
        <fullName evidence="3">4-hydroxybenzoate decarboxylase</fullName>
    </recommendedName>
</protein>
<keyword evidence="2" id="KW-1185">Reference proteome</keyword>
<evidence type="ECO:0000313" key="2">
    <source>
        <dbReference type="Proteomes" id="UP000316142"/>
    </source>
</evidence>
<dbReference type="NCBIfam" id="NF041205">
    <property type="entry name" value="VdcD"/>
    <property type="match status" value="1"/>
</dbReference>
<gene>
    <name evidence="1" type="ORF">FJW00_14855</name>
</gene>
<dbReference type="EMBL" id="VHIZ01000051">
    <property type="protein sequence ID" value="TPV23636.1"/>
    <property type="molecule type" value="Genomic_DNA"/>
</dbReference>
<proteinExistence type="predicted"/>
<dbReference type="Pfam" id="PF26358">
    <property type="entry name" value="EcdD_BsdD_detox"/>
    <property type="match status" value="1"/>
</dbReference>
<dbReference type="InterPro" id="IPR047707">
    <property type="entry name" value="VdcD-like"/>
</dbReference>
<dbReference type="Proteomes" id="UP000316142">
    <property type="component" value="Unassembled WGS sequence"/>
</dbReference>
<evidence type="ECO:0000313" key="1">
    <source>
        <dbReference type="EMBL" id="TPV23636.1"/>
    </source>
</evidence>
<comment type="caution">
    <text evidence="1">The sequence shown here is derived from an EMBL/GenBank/DDBJ whole genome shotgun (WGS) entry which is preliminary data.</text>
</comment>
<organism evidence="1 2">
    <name type="scientific">Pantoea anthophila</name>
    <dbReference type="NCBI Taxonomy" id="470931"/>
    <lineage>
        <taxon>Bacteria</taxon>
        <taxon>Pseudomonadati</taxon>
        <taxon>Pseudomonadota</taxon>
        <taxon>Gammaproteobacteria</taxon>
        <taxon>Enterobacterales</taxon>
        <taxon>Erwiniaceae</taxon>
        <taxon>Pantoea</taxon>
    </lineage>
</organism>
<accession>A0ABY2Z4X0</accession>
<sequence length="78" mass="9122">MLCPRCTDPNISIMAVSPVKNVWTVFQCQLCLYTWRDTEPVRRTEREHYPEAFRMSRENITNAPEVPSVPPLLSEKNK</sequence>
<evidence type="ECO:0008006" key="3">
    <source>
        <dbReference type="Google" id="ProtNLM"/>
    </source>
</evidence>
<dbReference type="RefSeq" id="WP_140924665.1">
    <property type="nucleotide sequence ID" value="NZ_VHIZ01000051.1"/>
</dbReference>